<dbReference type="InterPro" id="IPR037069">
    <property type="entry name" value="AcylCoA_DH/ox_N_sf"/>
</dbReference>
<feature type="domain" description="Acyl-CoA dehydrogenase/oxidase N-terminal" evidence="1">
    <location>
        <begin position="21"/>
        <end position="97"/>
    </location>
</feature>
<dbReference type="GO" id="GO:0050660">
    <property type="term" value="F:flavin adenine dinucleotide binding"/>
    <property type="evidence" value="ECO:0007669"/>
    <property type="project" value="InterPro"/>
</dbReference>
<dbReference type="SUPFAM" id="SSF56645">
    <property type="entry name" value="Acyl-CoA dehydrogenase NM domain-like"/>
    <property type="match status" value="1"/>
</dbReference>
<reference evidence="2" key="1">
    <citation type="submission" date="2022-06" db="EMBL/GenBank/DDBJ databases">
        <title>Novel species in genus nocardia.</title>
        <authorList>
            <person name="Li F."/>
        </authorList>
    </citation>
    <scope>NUCLEOTIDE SEQUENCE</scope>
    <source>
        <strain evidence="2">CDC141</strain>
    </source>
</reference>
<dbReference type="RefSeq" id="WP_251909022.1">
    <property type="nucleotide sequence ID" value="NZ_JAMRXG010000001.1"/>
</dbReference>
<dbReference type="InterPro" id="IPR009100">
    <property type="entry name" value="AcylCoA_DH/oxidase_NM_dom_sf"/>
</dbReference>
<evidence type="ECO:0000259" key="1">
    <source>
        <dbReference type="Pfam" id="PF02771"/>
    </source>
</evidence>
<proteinExistence type="predicted"/>
<evidence type="ECO:0000313" key="3">
    <source>
        <dbReference type="Proteomes" id="UP001139157"/>
    </source>
</evidence>
<dbReference type="GO" id="GO:0016627">
    <property type="term" value="F:oxidoreductase activity, acting on the CH-CH group of donors"/>
    <property type="evidence" value="ECO:0007669"/>
    <property type="project" value="InterPro"/>
</dbReference>
<accession>A0A9X2IWR9</accession>
<dbReference type="Gene3D" id="1.10.540.10">
    <property type="entry name" value="Acyl-CoA dehydrogenase/oxidase, N-terminal domain"/>
    <property type="match status" value="1"/>
</dbReference>
<gene>
    <name evidence="2" type="ORF">NDR86_01530</name>
</gene>
<protein>
    <submittedName>
        <fullName evidence="2">Acyl-CoA dehydrogenase family protein</fullName>
    </submittedName>
</protein>
<keyword evidence="3" id="KW-1185">Reference proteome</keyword>
<name>A0A9X2IWR9_9NOCA</name>
<dbReference type="EMBL" id="JAMRXG010000001">
    <property type="protein sequence ID" value="MCM6772151.1"/>
    <property type="molecule type" value="Genomic_DNA"/>
</dbReference>
<comment type="caution">
    <text evidence="2">The sequence shown here is derived from an EMBL/GenBank/DDBJ whole genome shotgun (WGS) entry which is preliminary data.</text>
</comment>
<dbReference type="InterPro" id="IPR013786">
    <property type="entry name" value="AcylCoA_DH/ox_N"/>
</dbReference>
<dbReference type="Proteomes" id="UP001139157">
    <property type="component" value="Unassembled WGS sequence"/>
</dbReference>
<organism evidence="2 3">
    <name type="scientific">Nocardia pulmonis</name>
    <dbReference type="NCBI Taxonomy" id="2951408"/>
    <lineage>
        <taxon>Bacteria</taxon>
        <taxon>Bacillati</taxon>
        <taxon>Actinomycetota</taxon>
        <taxon>Actinomycetes</taxon>
        <taxon>Mycobacteriales</taxon>
        <taxon>Nocardiaceae</taxon>
        <taxon>Nocardia</taxon>
    </lineage>
</organism>
<dbReference type="Pfam" id="PF02771">
    <property type="entry name" value="Acyl-CoA_dh_N"/>
    <property type="match status" value="1"/>
</dbReference>
<dbReference type="AlphaFoldDB" id="A0A9X2IWR9"/>
<evidence type="ECO:0000313" key="2">
    <source>
        <dbReference type="EMBL" id="MCM6772151.1"/>
    </source>
</evidence>
<sequence>MVRSTFSLPAAEQQLLDRISILAKDFQSRAAYYDERSEIPIDALRALHDAGLDAAVLPAHVGGIGLSYAAFGSIVRILARADPSVATIWTMHAGAGVGLAELTVDSAGSFPTEVMATMVGREVLGLDTD</sequence>